<keyword evidence="1" id="KW-0614">Plasmid</keyword>
<dbReference type="Proteomes" id="UP000003481">
    <property type="component" value="Plasmid A14S_lp28-4"/>
</dbReference>
<protein>
    <submittedName>
        <fullName evidence="1">Outer membrane protein</fullName>
    </submittedName>
</protein>
<dbReference type="RefSeq" id="WP_012665559.1">
    <property type="nucleotide sequence ID" value="NC_012173.1"/>
</dbReference>
<reference evidence="1 2" key="1">
    <citation type="journal article" date="2012" name="J. Bacteriol.">
        <title>Whole-Genome Sequences of Borrelia bissettii, Borrelia valaisiana, and Borrelia spielmanii.</title>
        <authorList>
            <person name="Schutzer S.E."/>
            <person name="Fraser-Liggett C.M."/>
            <person name="Qiu W.G."/>
            <person name="Kraiczy P."/>
            <person name="Mongodin E.F."/>
            <person name="Dunn J.J."/>
            <person name="Luft B.J."/>
            <person name="Casjens S.R."/>
        </authorList>
    </citation>
    <scope>NUCLEOTIDE SEQUENCE [LARGE SCALE GENOMIC DNA]</scope>
    <source>
        <strain evidence="1 2">A14S</strain>
        <plasmid evidence="1 2">A14S_lp28-4</plasmid>
    </source>
</reference>
<organism evidence="1 2">
    <name type="scientific">Borreliella spielmanii A14S</name>
    <dbReference type="NCBI Taxonomy" id="498742"/>
    <lineage>
        <taxon>Bacteria</taxon>
        <taxon>Pseudomonadati</taxon>
        <taxon>Spirochaetota</taxon>
        <taxon>Spirochaetia</taxon>
        <taxon>Spirochaetales</taxon>
        <taxon>Borreliaceae</taxon>
        <taxon>Borreliella</taxon>
    </lineage>
</organism>
<evidence type="ECO:0000313" key="2">
    <source>
        <dbReference type="Proteomes" id="UP000003481"/>
    </source>
</evidence>
<accession>C0RCC6</accession>
<dbReference type="AlphaFoldDB" id="C0RCC6"/>
<name>C0RCC6_9SPIR</name>
<proteinExistence type="predicted"/>
<evidence type="ECO:0000313" key="1">
    <source>
        <dbReference type="EMBL" id="ACN53365.1"/>
    </source>
</evidence>
<gene>
    <name evidence="1" type="ORF">BSPA14S_I0047</name>
</gene>
<sequence length="79" mass="9459">MNGNFLAYQPDDPNNSFRSLFEDYDENDFEEFFYKIGSNRSKELINLFLKLKIRVSNSVFETEVFFLYILIKAPKIFIN</sequence>
<dbReference type="HOGENOM" id="CLU_2599073_0_0_12"/>
<geneLocation type="plasmid" evidence="1 2">
    <name>A14S_lp28-4</name>
</geneLocation>
<dbReference type="EMBL" id="CP001470">
    <property type="protein sequence ID" value="ACN53365.1"/>
    <property type="molecule type" value="Genomic_DNA"/>
</dbReference>
<dbReference type="NCBIfam" id="NF033726">
    <property type="entry name" value="borfam52"/>
    <property type="match status" value="1"/>
</dbReference>